<evidence type="ECO:0000313" key="2">
    <source>
        <dbReference type="Proteomes" id="UP000280099"/>
    </source>
</evidence>
<proteinExistence type="predicted"/>
<evidence type="ECO:0000313" key="1">
    <source>
        <dbReference type="EMBL" id="RKR76780.1"/>
    </source>
</evidence>
<protein>
    <recommendedName>
        <fullName evidence="3">SMI1/KNR4 family protein SUKH-1</fullName>
    </recommendedName>
</protein>
<dbReference type="InterPro" id="IPR037883">
    <property type="entry name" value="Knr4/Smi1-like_sf"/>
</dbReference>
<organism evidence="1 2">
    <name type="scientific">Otariodibacter oris</name>
    <dbReference type="NCBI Taxonomy" id="1032623"/>
    <lineage>
        <taxon>Bacteria</taxon>
        <taxon>Pseudomonadati</taxon>
        <taxon>Pseudomonadota</taxon>
        <taxon>Gammaproteobacteria</taxon>
        <taxon>Pasteurellales</taxon>
        <taxon>Pasteurellaceae</taxon>
        <taxon>Otariodibacter</taxon>
    </lineage>
</organism>
<dbReference type="Gene3D" id="3.40.1580.10">
    <property type="entry name" value="SMI1/KNR4-like"/>
    <property type="match status" value="1"/>
</dbReference>
<accession>A0A420XI62</accession>
<gene>
    <name evidence="1" type="ORF">DES31_0087</name>
</gene>
<name>A0A420XI62_9PAST</name>
<reference evidence="1 2" key="1">
    <citation type="submission" date="2018-10" db="EMBL/GenBank/DDBJ databases">
        <title>Genomic Encyclopedia of Type Strains, Phase IV (KMG-IV): sequencing the most valuable type-strain genomes for metagenomic binning, comparative biology and taxonomic classification.</title>
        <authorList>
            <person name="Goeker M."/>
        </authorList>
    </citation>
    <scope>NUCLEOTIDE SEQUENCE [LARGE SCALE GENOMIC DNA]</scope>
    <source>
        <strain evidence="1 2">DSM 23800</strain>
    </source>
</reference>
<dbReference type="RefSeq" id="WP_121120887.1">
    <property type="nucleotide sequence ID" value="NZ_CP016604.1"/>
</dbReference>
<evidence type="ECO:0008006" key="3">
    <source>
        <dbReference type="Google" id="ProtNLM"/>
    </source>
</evidence>
<dbReference type="SUPFAM" id="SSF160631">
    <property type="entry name" value="SMI1/KNR4-like"/>
    <property type="match status" value="1"/>
</dbReference>
<sequence>MNLKNKIDHLMLLQGENIVKPRDSVLKSYSSLDKLNIDKESDFYNFFSTYFTYGLIKRVGIESLVEVAREKEFLALNRNLKNSWNIPNEYIIFANDGYSGGYLYNTEDNSVWNFTLGEQDLLGTDKMKHWDSFYAFLEWYLTSEEE</sequence>
<keyword evidence="2" id="KW-1185">Reference proteome</keyword>
<dbReference type="Proteomes" id="UP000280099">
    <property type="component" value="Unassembled WGS sequence"/>
</dbReference>
<dbReference type="OrthoDB" id="9020242at2"/>
<dbReference type="EMBL" id="RBJC01000004">
    <property type="protein sequence ID" value="RKR76780.1"/>
    <property type="molecule type" value="Genomic_DNA"/>
</dbReference>
<dbReference type="AlphaFoldDB" id="A0A420XI62"/>
<comment type="caution">
    <text evidence="1">The sequence shown here is derived from an EMBL/GenBank/DDBJ whole genome shotgun (WGS) entry which is preliminary data.</text>
</comment>